<keyword evidence="1" id="KW-0732">Signal</keyword>
<dbReference type="NCBIfam" id="TIGR04183">
    <property type="entry name" value="Por_Secre_tail"/>
    <property type="match status" value="1"/>
</dbReference>
<evidence type="ECO:0000256" key="1">
    <source>
        <dbReference type="ARBA" id="ARBA00022729"/>
    </source>
</evidence>
<dbReference type="Gene3D" id="4.10.1080.10">
    <property type="entry name" value="TSP type-3 repeat"/>
    <property type="match status" value="1"/>
</dbReference>
<sequence>MKKIFSLVTTMLFVAITFGQNYKPIRGMGIRAYLAQNGQCVTANSSNINNVIDADTETGSCFGTLLNNGGNGISVVNNNTTYPAGSIAGFNVDVTNNSMTSATLSSLSIATYKNGVLQETSSVSTLSSVPAYGGQKSRSFLHFKTTKAFNEVRLLRSNNTSCNSLNVYYAFTCAPNVKLENNGICDDIIGGSFADLDTNISCSSSISSTSVVTDRDKISDGDKSSYGTITLPSGFTGSYSIGVFDKSQYYPAGNKAGFVISPANSNSVFTEKVLNNFVVETYMFGQLQDSQSYANGMNISAMSLGGNKQKISITTTKPFNEVRLKIIQNSSCSNMGAIRVYYAFEEPQSCDCIQYLQCNKAAPYKGMIVSGNLPNGGYYCGKREPWTGTWSTSSSYLGMYNAEYVTDSNPSTYATFSIPSNKNNLTGSVTVESVGTIYPVGTFAGFTIGKNISTDWSSLGTISIQLYNGNTLVEQKSTSGDLKLITISGGKTMVGFKSTKQFNRIRISIKHTAKICQCINYYIYNAFVEIDSDGDGVPDCKDICPNGDDNIDTDGDGIPDACDTKSCISNSDKSSTIDSDGDGIPDACDLDSDNDGIPDAWEDLNGNGRFEDDDVDGDSLVIPVLGDSVSSYLDLDSDNDGILDLFESGISSAVIDQIDADHNGVIDSGVAVGNNGIADVLETFPDSGIMNYALRNTDGDDKADFVDLKSNNTDFDLYLIGKDNLDILGAGFISTINDSDGDGIQAVVDTDLVQRGSPNSPLSPFASVKKLAGKMAKTAEKISETKPVETIINDIKIYPNPVKAGENLNIRFNEDGNYILFSAQGQLIRSGKFSGNSEINTSSIPSGMYLIKIDTKSTSKSFKIIVK</sequence>
<dbReference type="Proteomes" id="UP001500353">
    <property type="component" value="Unassembled WGS sequence"/>
</dbReference>
<gene>
    <name evidence="3" type="ORF">GCM10023210_39470</name>
</gene>
<feature type="domain" description="Secretion system C-terminal sorting" evidence="2">
    <location>
        <begin position="797"/>
        <end position="866"/>
    </location>
</feature>
<proteinExistence type="predicted"/>
<keyword evidence="4" id="KW-1185">Reference proteome</keyword>
<dbReference type="SUPFAM" id="SSF103647">
    <property type="entry name" value="TSP type-3 repeat"/>
    <property type="match status" value="1"/>
</dbReference>
<name>A0ABP9MUI5_9FLAO</name>
<comment type="caution">
    <text evidence="3">The sequence shown here is derived from an EMBL/GenBank/DDBJ whole genome shotgun (WGS) entry which is preliminary data.</text>
</comment>
<protein>
    <recommendedName>
        <fullName evidence="2">Secretion system C-terminal sorting domain-containing protein</fullName>
    </recommendedName>
</protein>
<reference evidence="4" key="1">
    <citation type="journal article" date="2019" name="Int. J. Syst. Evol. Microbiol.">
        <title>The Global Catalogue of Microorganisms (GCM) 10K type strain sequencing project: providing services to taxonomists for standard genome sequencing and annotation.</title>
        <authorList>
            <consortium name="The Broad Institute Genomics Platform"/>
            <consortium name="The Broad Institute Genome Sequencing Center for Infectious Disease"/>
            <person name="Wu L."/>
            <person name="Ma J."/>
        </authorList>
    </citation>
    <scope>NUCLEOTIDE SEQUENCE [LARGE SCALE GENOMIC DNA]</scope>
    <source>
        <strain evidence="4">JCM 18019</strain>
    </source>
</reference>
<dbReference type="InterPro" id="IPR026444">
    <property type="entry name" value="Secre_tail"/>
</dbReference>
<dbReference type="RefSeq" id="WP_345207859.1">
    <property type="nucleotide sequence ID" value="NZ_BAABHX010000008.1"/>
</dbReference>
<dbReference type="Pfam" id="PF18962">
    <property type="entry name" value="Por_Secre_tail"/>
    <property type="match status" value="1"/>
</dbReference>
<evidence type="ECO:0000313" key="3">
    <source>
        <dbReference type="EMBL" id="GAA5100697.1"/>
    </source>
</evidence>
<organism evidence="3 4">
    <name type="scientific">Chryseobacterium ginsengisoli</name>
    <dbReference type="NCBI Taxonomy" id="363853"/>
    <lineage>
        <taxon>Bacteria</taxon>
        <taxon>Pseudomonadati</taxon>
        <taxon>Bacteroidota</taxon>
        <taxon>Flavobacteriia</taxon>
        <taxon>Flavobacteriales</taxon>
        <taxon>Weeksellaceae</taxon>
        <taxon>Chryseobacterium group</taxon>
        <taxon>Chryseobacterium</taxon>
    </lineage>
</organism>
<evidence type="ECO:0000259" key="2">
    <source>
        <dbReference type="Pfam" id="PF18962"/>
    </source>
</evidence>
<dbReference type="InterPro" id="IPR028974">
    <property type="entry name" value="TSP_type-3_rpt"/>
</dbReference>
<dbReference type="EMBL" id="BAABHX010000008">
    <property type="protein sequence ID" value="GAA5100697.1"/>
    <property type="molecule type" value="Genomic_DNA"/>
</dbReference>
<accession>A0ABP9MUI5</accession>
<evidence type="ECO:0000313" key="4">
    <source>
        <dbReference type="Proteomes" id="UP001500353"/>
    </source>
</evidence>